<protein>
    <submittedName>
        <fullName evidence="1">Uncharacterized protein</fullName>
    </submittedName>
</protein>
<organism evidence="1 2">
    <name type="scientific">Yersinia phage fHe-Yen9-03</name>
    <dbReference type="NCBI Taxonomy" id="2052743"/>
    <lineage>
        <taxon>Viruses</taxon>
        <taxon>Duplodnaviria</taxon>
        <taxon>Heunggongvirae</taxon>
        <taxon>Uroviricota</taxon>
        <taxon>Caudoviricetes</taxon>
        <taxon>Eneladusvirus</taxon>
        <taxon>Eneladusvirus Yen904</taxon>
    </lineage>
</organism>
<name>A0A2C9CYL6_9CAUD</name>
<gene>
    <name evidence="1" type="primary">g132</name>
</gene>
<sequence>MSVTIEKELYIPETFDIVRRFKKEYNYEIREYKVSNELTDEYFTHYVNQKGSHVYYLNEQEIAESNTYQNIPITGLTIDRNTYSEADYRSFVDGIIIKDPRGFEFKISIRNFLYLCRHHNIECGEIKAECVLSWSVDGYLTLLSTCSESYKSALAYTNKQSIVFDPETLEVGKTYFTKKSTDELVYIGKHKINSKHDNDEFPFNLKPSKLIRPVFYNKKTDEFITLIISKNIAGEVNSEIHDVFDLINEFKNSVQGRTITSITFSDFTKQHITENKDGHWSGKVFVHKGNNEYIMINYWTNTWRKNINLHGKIISNASIMYLIDGTLVNPENYCDRCARFDTEIEHDKWIELLISKSAKVAHANFEDELSTSLTLSKR</sequence>
<dbReference type="Proteomes" id="UP000241364">
    <property type="component" value="Chromosome i"/>
</dbReference>
<dbReference type="EMBL" id="LT960552">
    <property type="protein sequence ID" value="SOK58940.1"/>
    <property type="molecule type" value="Genomic_DNA"/>
</dbReference>
<evidence type="ECO:0000313" key="1">
    <source>
        <dbReference type="EMBL" id="SOK58940.1"/>
    </source>
</evidence>
<reference evidence="2" key="1">
    <citation type="submission" date="2017-10" db="EMBL/GenBank/DDBJ databases">
        <authorList>
            <person name="Skurnik M."/>
        </authorList>
    </citation>
    <scope>NUCLEOTIDE SEQUENCE [LARGE SCALE GENOMIC DNA]</scope>
    <source>
        <strain evidence="2">fHe-Yen9-03</strain>
    </source>
</reference>
<accession>A0A2C9CYL6</accession>
<evidence type="ECO:0000313" key="2">
    <source>
        <dbReference type="Proteomes" id="UP000241364"/>
    </source>
</evidence>
<proteinExistence type="predicted"/>